<dbReference type="Pfam" id="PF01956">
    <property type="entry name" value="EMC3_TMCO1"/>
    <property type="match status" value="1"/>
</dbReference>
<dbReference type="OrthoDB" id="84619at2157"/>
<protein>
    <submittedName>
        <fullName evidence="8">DUF106 domain-containing protein</fullName>
    </submittedName>
</protein>
<dbReference type="PANTHER" id="PTHR42198:SF1">
    <property type="entry name" value="INTEGRAL MEMBRANE PROTEIN"/>
    <property type="match status" value="1"/>
</dbReference>
<evidence type="ECO:0000313" key="8">
    <source>
        <dbReference type="EMBL" id="QLH83199.1"/>
    </source>
</evidence>
<dbReference type="AlphaFoldDB" id="A0A7D5PFW6"/>
<comment type="subcellular location">
    <subcellularLocation>
        <location evidence="1">Membrane</location>
        <topology evidence="1">Multi-pass membrane protein</topology>
    </subcellularLocation>
</comment>
<dbReference type="Proteomes" id="UP000509346">
    <property type="component" value="Chromosome"/>
</dbReference>
<dbReference type="RefSeq" id="WP_179918249.1">
    <property type="nucleotide sequence ID" value="NZ_CP058909.1"/>
</dbReference>
<evidence type="ECO:0000256" key="6">
    <source>
        <dbReference type="SAM" id="MobiDB-lite"/>
    </source>
</evidence>
<name>A0A7D5PFW6_9EURY</name>
<evidence type="ECO:0000256" key="7">
    <source>
        <dbReference type="SAM" id="Phobius"/>
    </source>
</evidence>
<dbReference type="InterPro" id="IPR038978">
    <property type="entry name" value="MJ0935"/>
</dbReference>
<feature type="region of interest" description="Disordered" evidence="6">
    <location>
        <begin position="69"/>
        <end position="120"/>
    </location>
</feature>
<dbReference type="GeneID" id="56084298"/>
<keyword evidence="4 7" id="KW-0472">Membrane</keyword>
<dbReference type="InterPro" id="IPR002809">
    <property type="entry name" value="EMC3/TMCO1"/>
</dbReference>
<keyword evidence="3 7" id="KW-1133">Transmembrane helix</keyword>
<feature type="transmembrane region" description="Helical" evidence="7">
    <location>
        <begin position="164"/>
        <end position="183"/>
    </location>
</feature>
<evidence type="ECO:0000256" key="1">
    <source>
        <dbReference type="ARBA" id="ARBA00004141"/>
    </source>
</evidence>
<organism evidence="8 9">
    <name type="scientific">Halosimplex pelagicum</name>
    <dbReference type="NCBI Taxonomy" id="869886"/>
    <lineage>
        <taxon>Archaea</taxon>
        <taxon>Methanobacteriati</taxon>
        <taxon>Methanobacteriota</taxon>
        <taxon>Stenosarchaea group</taxon>
        <taxon>Halobacteria</taxon>
        <taxon>Halobacteriales</taxon>
        <taxon>Haloarculaceae</taxon>
        <taxon>Halosimplex</taxon>
    </lineage>
</organism>
<evidence type="ECO:0000313" key="9">
    <source>
        <dbReference type="Proteomes" id="UP000509346"/>
    </source>
</evidence>
<reference evidence="8 9" key="1">
    <citation type="submission" date="2020-07" db="EMBL/GenBank/DDBJ databases">
        <title>Halosimplex litoreum sp. nov. and Halosimplex rubrum sp. nov., isolated from different salt environments.</title>
        <authorList>
            <person name="Cui H."/>
        </authorList>
    </citation>
    <scope>NUCLEOTIDE SEQUENCE [LARGE SCALE GENOMIC DNA]</scope>
    <source>
        <strain evidence="8 9">R2</strain>
    </source>
</reference>
<dbReference type="EMBL" id="CP058909">
    <property type="protein sequence ID" value="QLH83199.1"/>
    <property type="molecule type" value="Genomic_DNA"/>
</dbReference>
<evidence type="ECO:0000256" key="2">
    <source>
        <dbReference type="ARBA" id="ARBA00022692"/>
    </source>
</evidence>
<dbReference type="GO" id="GO:0016020">
    <property type="term" value="C:membrane"/>
    <property type="evidence" value="ECO:0007669"/>
    <property type="project" value="UniProtKB-SubCell"/>
</dbReference>
<feature type="transmembrane region" description="Helical" evidence="7">
    <location>
        <begin position="127"/>
        <end position="144"/>
    </location>
</feature>
<proteinExistence type="predicted"/>
<evidence type="ECO:0000256" key="5">
    <source>
        <dbReference type="SAM" id="Coils"/>
    </source>
</evidence>
<dbReference type="KEGG" id="hpel:HZS54_16875"/>
<feature type="compositionally biased region" description="Low complexity" evidence="6">
    <location>
        <begin position="85"/>
        <end position="113"/>
    </location>
</feature>
<feature type="coiled-coil region" evidence="5">
    <location>
        <begin position="193"/>
        <end position="220"/>
    </location>
</feature>
<dbReference type="SMART" id="SM01415">
    <property type="entry name" value="DUF106"/>
    <property type="match status" value="1"/>
</dbReference>
<evidence type="ECO:0000256" key="3">
    <source>
        <dbReference type="ARBA" id="ARBA00022989"/>
    </source>
</evidence>
<gene>
    <name evidence="8" type="ORF">HZS54_16875</name>
</gene>
<feature type="transmembrane region" description="Helical" evidence="7">
    <location>
        <begin position="244"/>
        <end position="262"/>
    </location>
</feature>
<keyword evidence="5" id="KW-0175">Coiled coil</keyword>
<evidence type="ECO:0000256" key="4">
    <source>
        <dbReference type="ARBA" id="ARBA00023136"/>
    </source>
</evidence>
<accession>A0A7D5PFW6</accession>
<dbReference type="PANTHER" id="PTHR42198">
    <property type="entry name" value="INTEGRAL MEMBRANE PROTEIN"/>
    <property type="match status" value="1"/>
</dbReference>
<feature type="transmembrane region" description="Helical" evidence="7">
    <location>
        <begin position="293"/>
        <end position="311"/>
    </location>
</feature>
<keyword evidence="9" id="KW-1185">Reference proteome</keyword>
<keyword evidence="2 7" id="KW-0812">Transmembrane</keyword>
<sequence>MARTAEKAASLAEESQSMTDAMARVLAVADDQGTVQWSDVSDDITSGEWGRLIEQGILVDVDGEGFVVDDPEGVRDALGDDAPADTGSTEPSSETGGSSASSGSSSSTSGGSTADDDEGGWSRWDKMAAVATIALFLGYSQAPIRNTVGEVIDIGLGPLADVLPFYIMILVLATFTGFSSTVLQGKLMNMDKMGEYQERMQEIQERRKDAKERGDDEALEEIQEEQMEAMGDQLGMFKEQFRPMVWIMLVNIPVFLWIYFMVQTPEMVAGAGPAMVLPLIGEISSWSERIGPMWAWIVWYFVCSMSFTQIVRKALDVQTTPSTS</sequence>